<evidence type="ECO:0000313" key="1">
    <source>
        <dbReference type="EMBL" id="TCN25377.1"/>
    </source>
</evidence>
<proteinExistence type="predicted"/>
<evidence type="ECO:0000313" key="2">
    <source>
        <dbReference type="Proteomes" id="UP000295689"/>
    </source>
</evidence>
<protein>
    <submittedName>
        <fullName evidence="1">Uncharacterized protein DUF2294</fullName>
    </submittedName>
</protein>
<sequence>MSTSFKKRLSQLYNEVNQEIYSIGVSKQKIDMVDNRIVIFAQTKRSPLLTVLSGRFTELTASVDAALAVEYKHRLKEKFEKQFGIKVITIFKDYDPASQHACTVIYLEQPIEMQS</sequence>
<keyword evidence="2" id="KW-1185">Reference proteome</keyword>
<dbReference type="EMBL" id="SLVV01000005">
    <property type="protein sequence ID" value="TCN25377.1"/>
    <property type="molecule type" value="Genomic_DNA"/>
</dbReference>
<organism evidence="1 2">
    <name type="scientific">Mesobacillus foraminis</name>
    <dbReference type="NCBI Taxonomy" id="279826"/>
    <lineage>
        <taxon>Bacteria</taxon>
        <taxon>Bacillati</taxon>
        <taxon>Bacillota</taxon>
        <taxon>Bacilli</taxon>
        <taxon>Bacillales</taxon>
        <taxon>Bacillaceae</taxon>
        <taxon>Mesobacillus</taxon>
    </lineage>
</organism>
<reference evidence="1 2" key="1">
    <citation type="journal article" date="2015" name="Stand. Genomic Sci.">
        <title>Genomic Encyclopedia of Bacterial and Archaeal Type Strains, Phase III: the genomes of soil and plant-associated and newly described type strains.</title>
        <authorList>
            <person name="Whitman W.B."/>
            <person name="Woyke T."/>
            <person name="Klenk H.P."/>
            <person name="Zhou Y."/>
            <person name="Lilburn T.G."/>
            <person name="Beck B.J."/>
            <person name="De Vos P."/>
            <person name="Vandamme P."/>
            <person name="Eisen J.A."/>
            <person name="Garrity G."/>
            <person name="Hugenholtz P."/>
            <person name="Kyrpides N.C."/>
        </authorList>
    </citation>
    <scope>NUCLEOTIDE SEQUENCE [LARGE SCALE GENOMIC DNA]</scope>
    <source>
        <strain evidence="1 2">CV53</strain>
    </source>
</reference>
<dbReference type="RefSeq" id="WP_132005005.1">
    <property type="nucleotide sequence ID" value="NZ_JABUHM010000003.1"/>
</dbReference>
<accession>A0A4R2BEH3</accession>
<name>A0A4R2BEH3_9BACI</name>
<gene>
    <name evidence="1" type="ORF">EV146_10533</name>
</gene>
<dbReference type="AlphaFoldDB" id="A0A4R2BEH3"/>
<dbReference type="Proteomes" id="UP000295689">
    <property type="component" value="Unassembled WGS sequence"/>
</dbReference>
<comment type="caution">
    <text evidence="1">The sequence shown here is derived from an EMBL/GenBank/DDBJ whole genome shotgun (WGS) entry which is preliminary data.</text>
</comment>